<evidence type="ECO:0008006" key="5">
    <source>
        <dbReference type="Google" id="ProtNLM"/>
    </source>
</evidence>
<evidence type="ECO:0000313" key="4">
    <source>
        <dbReference type="Proteomes" id="UP001589698"/>
    </source>
</evidence>
<feature type="signal peptide" evidence="2">
    <location>
        <begin position="1"/>
        <end position="24"/>
    </location>
</feature>
<accession>A0ABV6DXU2</accession>
<dbReference type="Proteomes" id="UP001589698">
    <property type="component" value="Unassembled WGS sequence"/>
</dbReference>
<proteinExistence type="predicted"/>
<feature type="region of interest" description="Disordered" evidence="1">
    <location>
        <begin position="24"/>
        <end position="45"/>
    </location>
</feature>
<reference evidence="3 4" key="1">
    <citation type="submission" date="2024-09" db="EMBL/GenBank/DDBJ databases">
        <authorList>
            <person name="Sun Q."/>
            <person name="Mori K."/>
        </authorList>
    </citation>
    <scope>NUCLEOTIDE SEQUENCE [LARGE SCALE GENOMIC DNA]</scope>
    <source>
        <strain evidence="3 4">CCM 8654</strain>
    </source>
</reference>
<name>A0ABV6DXU2_9ACTN</name>
<feature type="chain" id="PRO_5046240645" description="DUF5666 domain-containing protein" evidence="2">
    <location>
        <begin position="25"/>
        <end position="396"/>
    </location>
</feature>
<organism evidence="3 4">
    <name type="scientific">Nocardioides zeicaulis</name>
    <dbReference type="NCBI Taxonomy" id="1776857"/>
    <lineage>
        <taxon>Bacteria</taxon>
        <taxon>Bacillati</taxon>
        <taxon>Actinomycetota</taxon>
        <taxon>Actinomycetes</taxon>
        <taxon>Propionibacteriales</taxon>
        <taxon>Nocardioidaceae</taxon>
        <taxon>Nocardioides</taxon>
    </lineage>
</organism>
<evidence type="ECO:0000313" key="3">
    <source>
        <dbReference type="EMBL" id="MFC0221545.1"/>
    </source>
</evidence>
<comment type="caution">
    <text evidence="3">The sequence shown here is derived from an EMBL/GenBank/DDBJ whole genome shotgun (WGS) entry which is preliminary data.</text>
</comment>
<feature type="region of interest" description="Disordered" evidence="1">
    <location>
        <begin position="274"/>
        <end position="305"/>
    </location>
</feature>
<sequence>MQLRHSAIALATLALLVPAQAAHARGGDDGGSDDNGGGAGTTTSAGHYAVTIGTRTYEVAAGRDLKLKDLAVTGPIRVSGVHTSFVIDPATLGVVDYTLTGAPSPERMVTSPTVVFASKTPVLTPAQLRSPVLRQLEVKDASLTAILGTAAGKLKIQAKDAPQGGIFQMEPEFGTNVELVHTLGPGLFYFVNAFTGKINFGNGTDAVTSGPDAHQMLLGKDSPQVATKLFQDGRTTRWSVTSGGRLGGVLGEDAIELSQGATSCTSQCQAQNQVRGSLPVPPDPTNPTPLPVRSARGDADRVERTGSCAGGARWSIKAKEDDGRIEVEAEVDSRAGQQWSWQLQHDGSRVASGTARTAGRSGSFSVERKVADGAGTDAFVFRATRPGQRCVARLVR</sequence>
<gene>
    <name evidence="3" type="ORF">ACFFJG_03545</name>
</gene>
<evidence type="ECO:0000256" key="1">
    <source>
        <dbReference type="SAM" id="MobiDB-lite"/>
    </source>
</evidence>
<dbReference type="EMBL" id="JBHLXH010000001">
    <property type="protein sequence ID" value="MFC0221545.1"/>
    <property type="molecule type" value="Genomic_DNA"/>
</dbReference>
<dbReference type="RefSeq" id="WP_378517227.1">
    <property type="nucleotide sequence ID" value="NZ_JBHLXH010000001.1"/>
</dbReference>
<keyword evidence="2" id="KW-0732">Signal</keyword>
<protein>
    <recommendedName>
        <fullName evidence="5">DUF5666 domain-containing protein</fullName>
    </recommendedName>
</protein>
<keyword evidence="4" id="KW-1185">Reference proteome</keyword>
<feature type="compositionally biased region" description="Pro residues" evidence="1">
    <location>
        <begin position="279"/>
        <end position="290"/>
    </location>
</feature>
<evidence type="ECO:0000256" key="2">
    <source>
        <dbReference type="SAM" id="SignalP"/>
    </source>
</evidence>
<feature type="compositionally biased region" description="Basic and acidic residues" evidence="1">
    <location>
        <begin position="295"/>
        <end position="304"/>
    </location>
</feature>